<feature type="region of interest" description="Disordered" evidence="1">
    <location>
        <begin position="53"/>
        <end position="83"/>
    </location>
</feature>
<dbReference type="GO" id="GO:0030674">
    <property type="term" value="F:protein-macromolecule adaptor activity"/>
    <property type="evidence" value="ECO:0007669"/>
    <property type="project" value="TreeGrafter"/>
</dbReference>
<feature type="compositionally biased region" description="Low complexity" evidence="1">
    <location>
        <begin position="61"/>
        <end position="74"/>
    </location>
</feature>
<sequence length="242" mass="26392">MSSSSDSLPISPARFAEAIRDLPISALHLKVLELRNSIAHLDYSNEQLRPFAEGREKPLGPSSSSPSSTSTATTIQAQADTEPDQDCIDAIAENEQVIARMEERILLIRVEVEEKRGRSWAEFRSAEELESEAQQALAEVRVEEAANGTDGNNVTTATNGQTQEQSQGGNPWADGTFQTGVATGGQIVMDQLARNDGAEESSSSSARQPSARFIDDEELRRRMEEQMRGLSDNDDNDGGMHL</sequence>
<name>A0AAD5RMI0_9PEZI</name>
<feature type="compositionally biased region" description="Basic and acidic residues" evidence="1">
    <location>
        <begin position="218"/>
        <end position="227"/>
    </location>
</feature>
<feature type="compositionally biased region" description="Acidic residues" evidence="1">
    <location>
        <begin position="232"/>
        <end position="242"/>
    </location>
</feature>
<proteinExistence type="predicted"/>
<dbReference type="Proteomes" id="UP001201980">
    <property type="component" value="Unassembled WGS sequence"/>
</dbReference>
<dbReference type="EMBL" id="JAKWBI020000216">
    <property type="protein sequence ID" value="KAJ2898826.1"/>
    <property type="molecule type" value="Genomic_DNA"/>
</dbReference>
<evidence type="ECO:0000256" key="1">
    <source>
        <dbReference type="SAM" id="MobiDB-lite"/>
    </source>
</evidence>
<comment type="caution">
    <text evidence="2">The sequence shown here is derived from an EMBL/GenBank/DDBJ whole genome shotgun (WGS) entry which is preliminary data.</text>
</comment>
<reference evidence="2" key="1">
    <citation type="submission" date="2022-07" db="EMBL/GenBank/DDBJ databases">
        <title>Draft genome sequence of Zalerion maritima ATCC 34329, a (micro)plastics degrading marine fungus.</title>
        <authorList>
            <person name="Paco A."/>
            <person name="Goncalves M.F.M."/>
            <person name="Rocha-Santos T.A.P."/>
            <person name="Alves A."/>
        </authorList>
    </citation>
    <scope>NUCLEOTIDE SEQUENCE</scope>
    <source>
        <strain evidence="2">ATCC 34329</strain>
    </source>
</reference>
<dbReference type="GO" id="GO:0070682">
    <property type="term" value="P:proteasome regulatory particle assembly"/>
    <property type="evidence" value="ECO:0007669"/>
    <property type="project" value="InterPro"/>
</dbReference>
<gene>
    <name evidence="2" type="ORF">MKZ38_003646</name>
</gene>
<organism evidence="2 3">
    <name type="scientific">Zalerion maritima</name>
    <dbReference type="NCBI Taxonomy" id="339359"/>
    <lineage>
        <taxon>Eukaryota</taxon>
        <taxon>Fungi</taxon>
        <taxon>Dikarya</taxon>
        <taxon>Ascomycota</taxon>
        <taxon>Pezizomycotina</taxon>
        <taxon>Sordariomycetes</taxon>
        <taxon>Lulworthiomycetidae</taxon>
        <taxon>Lulworthiales</taxon>
        <taxon>Lulworthiaceae</taxon>
        <taxon>Zalerion</taxon>
    </lineage>
</organism>
<protein>
    <submittedName>
        <fullName evidence="2">Uncharacterized protein</fullName>
    </submittedName>
</protein>
<keyword evidence="3" id="KW-1185">Reference proteome</keyword>
<dbReference type="PANTHER" id="PTHR40422:SF1">
    <property type="entry name" value="TRANSLATION MACHINERY-ASSOCIATED PROTEIN 17"/>
    <property type="match status" value="1"/>
</dbReference>
<feature type="region of interest" description="Disordered" evidence="1">
    <location>
        <begin position="144"/>
        <end position="242"/>
    </location>
</feature>
<accession>A0AAD5RMI0</accession>
<feature type="compositionally biased region" description="Polar residues" evidence="1">
    <location>
        <begin position="149"/>
        <end position="169"/>
    </location>
</feature>
<dbReference type="InterPro" id="IPR038966">
    <property type="entry name" value="TMA17"/>
</dbReference>
<evidence type="ECO:0000313" key="3">
    <source>
        <dbReference type="Proteomes" id="UP001201980"/>
    </source>
</evidence>
<dbReference type="AlphaFoldDB" id="A0AAD5RMI0"/>
<evidence type="ECO:0000313" key="2">
    <source>
        <dbReference type="EMBL" id="KAJ2898826.1"/>
    </source>
</evidence>
<dbReference type="PANTHER" id="PTHR40422">
    <property type="entry name" value="TRANSLATION MACHINERY-ASSOCIATED PROTEIN 17"/>
    <property type="match status" value="1"/>
</dbReference>